<dbReference type="Pfam" id="PF12796">
    <property type="entry name" value="Ank_2"/>
    <property type="match status" value="1"/>
</dbReference>
<keyword evidence="2" id="KW-0040">ANK repeat</keyword>
<proteinExistence type="predicted"/>
<evidence type="ECO:0008006" key="6">
    <source>
        <dbReference type="Google" id="ProtNLM"/>
    </source>
</evidence>
<keyword evidence="5" id="KW-1185">Reference proteome</keyword>
<evidence type="ECO:0000256" key="2">
    <source>
        <dbReference type="ARBA" id="ARBA00023043"/>
    </source>
</evidence>
<evidence type="ECO:0000313" key="5">
    <source>
        <dbReference type="Proteomes" id="UP001470230"/>
    </source>
</evidence>
<dbReference type="Gene3D" id="3.80.10.10">
    <property type="entry name" value="Ribonuclease Inhibitor"/>
    <property type="match status" value="1"/>
</dbReference>
<evidence type="ECO:0000256" key="1">
    <source>
        <dbReference type="ARBA" id="ARBA00022737"/>
    </source>
</evidence>
<dbReference type="PANTHER" id="PTHR24141">
    <property type="entry name" value="2-5A-DEPENDENT RIBONUCLEASE"/>
    <property type="match status" value="1"/>
</dbReference>
<dbReference type="SUPFAM" id="SSF52058">
    <property type="entry name" value="L domain-like"/>
    <property type="match status" value="1"/>
</dbReference>
<reference evidence="4 5" key="1">
    <citation type="submission" date="2024-04" db="EMBL/GenBank/DDBJ databases">
        <title>Tritrichomonas musculus Genome.</title>
        <authorList>
            <person name="Alves-Ferreira E."/>
            <person name="Grigg M."/>
            <person name="Lorenzi H."/>
            <person name="Galac M."/>
        </authorList>
    </citation>
    <scope>NUCLEOTIDE SEQUENCE [LARGE SCALE GENOMIC DNA]</scope>
    <source>
        <strain evidence="4 5">EAF2021</strain>
    </source>
</reference>
<dbReference type="Proteomes" id="UP001470230">
    <property type="component" value="Unassembled WGS sequence"/>
</dbReference>
<sequence>MRYSRYKNTKKREENHLKFKSFVGSKLSSFPYLPPTSKFEEINISDNNLVSFKGMVELQNLVTLRCENTKISSFLGAKPLPSLKKLFIGNSPLSHYAYHRIMAAIVFGDSLETVDFVKITKPERLFAINNRELLFQFLIEGWVMTITDPIKLFHVETRQRRILFPAPVFPSPNSSALGSPVKSPTKKALSSPTGSQKFVPYQPKFIDIINVKRNLLLMRRLHSILFERTGSKSIYKRSYDDFFFDEDQQNSKNEELVSSIEPLLINDEAYFIFIKMILMAVNARPLHIKEIVHFLSLFKTEKIVALLMHHIPLFGFFSYPIIASFLENLLDQNILAIEDIKPFFFPVYEHFEDWNSSFVLFESKSNLSVSFISFFCIFSDVIQKVDNELFDTLKSQLGEKEKDTYESFMKIHETRESTIKTLLSDDIVSYAALSESNVIQNIIDYTPWSITANVKSAAAAFSGSEYCFLQYSLKGENFNVLFETHDEQENSDEEEEILKQNLIDIKNEDEVLYFAIAGGNNNIVQKFKRDESEILADYTSTAIQYHRVNTLNQIFTRVTNSKYFKFDDSFFDSDFEDSDDDYLLHEEEEKNEDIVLISKFTKFYSIAAENLDYCTLMFFAKKRVPFDNGALNSVISNADISTDQPNFDYHTNAFMVHYLLNLGFCTDDCLFLSVQNRNIDVTKVIINRFDSHKYDVVTDETKVICFRSEEKRRILGKISNFKGDVNFHWTPLQLATCTGILEMVELLALRDEVNVNEQDDEGNTALAIAVSNKFTSIVKFLAKLQKVNTNLSDNKGWSPLSVAVGNNYVEIVKILINNLNTHVNCKTKDEGATPLMIAVGTDNFEAFKLLLTRDDINVNSVSNDNKTAMSMAIENERVRFVQTLIETNKVDFSIGNTADSANQSTNEEIRSILNDFV</sequence>
<keyword evidence="1" id="KW-0677">Repeat</keyword>
<evidence type="ECO:0000256" key="3">
    <source>
        <dbReference type="SAM" id="MobiDB-lite"/>
    </source>
</evidence>
<dbReference type="Gene3D" id="1.25.40.20">
    <property type="entry name" value="Ankyrin repeat-containing domain"/>
    <property type="match status" value="2"/>
</dbReference>
<organism evidence="4 5">
    <name type="scientific">Tritrichomonas musculus</name>
    <dbReference type="NCBI Taxonomy" id="1915356"/>
    <lineage>
        <taxon>Eukaryota</taxon>
        <taxon>Metamonada</taxon>
        <taxon>Parabasalia</taxon>
        <taxon>Tritrichomonadida</taxon>
        <taxon>Tritrichomonadidae</taxon>
        <taxon>Tritrichomonas</taxon>
    </lineage>
</organism>
<gene>
    <name evidence="4" type="ORF">M9Y10_014307</name>
</gene>
<protein>
    <recommendedName>
        <fullName evidence="6">DUF3447 domain-containing protein</fullName>
    </recommendedName>
</protein>
<evidence type="ECO:0000313" key="4">
    <source>
        <dbReference type="EMBL" id="KAK8896409.1"/>
    </source>
</evidence>
<dbReference type="EMBL" id="JAPFFF010000002">
    <property type="protein sequence ID" value="KAK8896409.1"/>
    <property type="molecule type" value="Genomic_DNA"/>
</dbReference>
<dbReference type="Pfam" id="PF00023">
    <property type="entry name" value="Ank"/>
    <property type="match status" value="1"/>
</dbReference>
<dbReference type="SMART" id="SM00248">
    <property type="entry name" value="ANK"/>
    <property type="match status" value="7"/>
</dbReference>
<dbReference type="InterPro" id="IPR036770">
    <property type="entry name" value="Ankyrin_rpt-contain_sf"/>
</dbReference>
<dbReference type="SUPFAM" id="SSF48403">
    <property type="entry name" value="Ankyrin repeat"/>
    <property type="match status" value="1"/>
</dbReference>
<dbReference type="InterPro" id="IPR002110">
    <property type="entry name" value="Ankyrin_rpt"/>
</dbReference>
<comment type="caution">
    <text evidence="4">The sequence shown here is derived from an EMBL/GenBank/DDBJ whole genome shotgun (WGS) entry which is preliminary data.</text>
</comment>
<dbReference type="PANTHER" id="PTHR24141:SF1">
    <property type="entry name" value="2-5A-DEPENDENT RIBONUCLEASE"/>
    <property type="match status" value="1"/>
</dbReference>
<name>A0ABR2KZ85_9EUKA</name>
<accession>A0ABR2KZ85</accession>
<feature type="region of interest" description="Disordered" evidence="3">
    <location>
        <begin position="172"/>
        <end position="195"/>
    </location>
</feature>
<dbReference type="InterPro" id="IPR032675">
    <property type="entry name" value="LRR_dom_sf"/>
</dbReference>